<protein>
    <submittedName>
        <fullName evidence="6">Type II toxin-antitoxin system HipA family toxin</fullName>
    </submittedName>
</protein>
<dbReference type="EMBL" id="DYTQ01000047">
    <property type="protein sequence ID" value="HJH23701.1"/>
    <property type="molecule type" value="Genomic_DNA"/>
</dbReference>
<dbReference type="InterPro" id="IPR052028">
    <property type="entry name" value="HipA_Ser/Thr_kinase"/>
</dbReference>
<dbReference type="PANTHER" id="PTHR37419">
    <property type="entry name" value="SERINE/THREONINE-PROTEIN KINASE TOXIN HIPA"/>
    <property type="match status" value="1"/>
</dbReference>
<dbReference type="GO" id="GO:0004674">
    <property type="term" value="F:protein serine/threonine kinase activity"/>
    <property type="evidence" value="ECO:0007669"/>
    <property type="project" value="TreeGrafter"/>
</dbReference>
<reference evidence="6" key="1">
    <citation type="journal article" date="2021" name="PeerJ">
        <title>Extensive microbial diversity within the chicken gut microbiome revealed by metagenomics and culture.</title>
        <authorList>
            <person name="Gilroy R."/>
            <person name="Ravi A."/>
            <person name="Getino M."/>
            <person name="Pursley I."/>
            <person name="Horton D.L."/>
            <person name="Alikhan N.F."/>
            <person name="Baker D."/>
            <person name="Gharbi K."/>
            <person name="Hall N."/>
            <person name="Watson M."/>
            <person name="Adriaenssens E.M."/>
            <person name="Foster-Nyarko E."/>
            <person name="Jarju S."/>
            <person name="Secka A."/>
            <person name="Antonio M."/>
            <person name="Oren A."/>
            <person name="Chaudhuri R.R."/>
            <person name="La Ragione R."/>
            <person name="Hildebrand F."/>
            <person name="Pallen M.J."/>
        </authorList>
    </citation>
    <scope>NUCLEOTIDE SEQUENCE</scope>
    <source>
        <strain evidence="6">CHK175-13533</strain>
    </source>
</reference>
<keyword evidence="2" id="KW-0808">Transferase</keyword>
<evidence type="ECO:0000256" key="2">
    <source>
        <dbReference type="ARBA" id="ARBA00022679"/>
    </source>
</evidence>
<feature type="domain" description="HipA N-terminal subdomain 1" evidence="5">
    <location>
        <begin position="4"/>
        <end position="105"/>
    </location>
</feature>
<accession>A0A9D2VFK2</accession>
<dbReference type="InterPro" id="IPR012893">
    <property type="entry name" value="HipA-like_C"/>
</dbReference>
<dbReference type="Pfam" id="PF07804">
    <property type="entry name" value="HipA_C"/>
    <property type="match status" value="1"/>
</dbReference>
<dbReference type="PANTHER" id="PTHR37419:SF1">
    <property type="entry name" value="SERINE_THREONINE-PROTEIN KINASE TOXIN HIPA"/>
    <property type="match status" value="1"/>
</dbReference>
<proteinExistence type="inferred from homology"/>
<dbReference type="Pfam" id="PF13657">
    <property type="entry name" value="Couple_hipA"/>
    <property type="match status" value="1"/>
</dbReference>
<dbReference type="RefSeq" id="WP_276830366.1">
    <property type="nucleotide sequence ID" value="NZ_DYTQ01000047.1"/>
</dbReference>
<gene>
    <name evidence="6" type="ORF">K8U84_04015</name>
</gene>
<dbReference type="GO" id="GO:0005829">
    <property type="term" value="C:cytosol"/>
    <property type="evidence" value="ECO:0007669"/>
    <property type="project" value="TreeGrafter"/>
</dbReference>
<dbReference type="Proteomes" id="UP000700248">
    <property type="component" value="Unassembled WGS sequence"/>
</dbReference>
<dbReference type="AlphaFoldDB" id="A0A9D2VFK2"/>
<comment type="caution">
    <text evidence="6">The sequence shown here is derived from an EMBL/GenBank/DDBJ whole genome shotgun (WGS) entry which is preliminary data.</text>
</comment>
<keyword evidence="3" id="KW-0418">Kinase</keyword>
<evidence type="ECO:0000256" key="1">
    <source>
        <dbReference type="ARBA" id="ARBA00010164"/>
    </source>
</evidence>
<sequence length="432" mass="47980">MGVLDIWMNGIFVGKWHQKGRTASRLVYDPSWVNHPQGRPLSLSLPMTGAGDGLRDVPVDNYFDNLLPDNEAIRRRIGARFKAPSLDAFTLLQSIGRDAAGAVQLLPEGSPPPDVKSIDGRALTEAEVAEHLRRVIMTTGDDSSDDFRFSLAGAQEKTALLWHKGSWHVPHGATPTTHILKLPLGLAGNTRYDLQHSVENEWLSMELLRAMGLSIAKTEMAQFENQRVLIVERFDRAIHPDGWIVRLPHEDLLQAQGLPSHLKYESDGGPGVSDIMDLLRGSASARDDRQTFFKALLYFWLLAATDGHAKNFSLAIAPGGTFKLAPLYDVLSAWPWVGSSARQVHLRNVKMAMALRTKNAHYRMRETYRRHWLAVGERYIGVEPTTTILEELPGIVEGAITLVQEKIPEGFPAHIVDTIVNGIRSNLAHLAL</sequence>
<dbReference type="InterPro" id="IPR017508">
    <property type="entry name" value="HipA_N1"/>
</dbReference>
<reference evidence="6" key="2">
    <citation type="submission" date="2021-09" db="EMBL/GenBank/DDBJ databases">
        <authorList>
            <person name="Gilroy R."/>
        </authorList>
    </citation>
    <scope>NUCLEOTIDE SEQUENCE</scope>
    <source>
        <strain evidence="6">CHK175-13533</strain>
    </source>
</reference>
<organism evidence="6 7">
    <name type="scientific">Paenalcaligenes hominis</name>
    <dbReference type="NCBI Taxonomy" id="643674"/>
    <lineage>
        <taxon>Bacteria</taxon>
        <taxon>Pseudomonadati</taxon>
        <taxon>Pseudomonadota</taxon>
        <taxon>Betaproteobacteria</taxon>
        <taxon>Burkholderiales</taxon>
        <taxon>Alcaligenaceae</taxon>
        <taxon>Paenalcaligenes</taxon>
    </lineage>
</organism>
<dbReference type="CDD" id="cd17808">
    <property type="entry name" value="HipA_Ec_like"/>
    <property type="match status" value="1"/>
</dbReference>
<feature type="domain" description="HipA-like C-terminal" evidence="4">
    <location>
        <begin position="149"/>
        <end position="383"/>
    </location>
</feature>
<name>A0A9D2VFK2_9BURK</name>
<evidence type="ECO:0000313" key="6">
    <source>
        <dbReference type="EMBL" id="HJH23701.1"/>
    </source>
</evidence>
<evidence type="ECO:0000256" key="3">
    <source>
        <dbReference type="ARBA" id="ARBA00022777"/>
    </source>
</evidence>
<evidence type="ECO:0000259" key="4">
    <source>
        <dbReference type="Pfam" id="PF07804"/>
    </source>
</evidence>
<evidence type="ECO:0000259" key="5">
    <source>
        <dbReference type="Pfam" id="PF13657"/>
    </source>
</evidence>
<comment type="similarity">
    <text evidence="1">Belongs to the HipA Ser/Thr kinase family.</text>
</comment>
<evidence type="ECO:0000313" key="7">
    <source>
        <dbReference type="Proteomes" id="UP000700248"/>
    </source>
</evidence>
<dbReference type="NCBIfam" id="TIGR03071">
    <property type="entry name" value="couple_hipA"/>
    <property type="match status" value="1"/>
</dbReference>